<evidence type="ECO:0000259" key="4">
    <source>
        <dbReference type="Pfam" id="PF12705"/>
    </source>
</evidence>
<protein>
    <submittedName>
        <fullName evidence="5">RecB family exonuclease</fullName>
    </submittedName>
</protein>
<evidence type="ECO:0000256" key="2">
    <source>
        <dbReference type="ARBA" id="ARBA00022806"/>
    </source>
</evidence>
<keyword evidence="2" id="KW-0067">ATP-binding</keyword>
<dbReference type="GO" id="GO:0004386">
    <property type="term" value="F:helicase activity"/>
    <property type="evidence" value="ECO:0007669"/>
    <property type="project" value="UniProtKB-KW"/>
</dbReference>
<feature type="domain" description="PD-(D/E)XK endonuclease-like" evidence="4">
    <location>
        <begin position="27"/>
        <end position="271"/>
    </location>
</feature>
<dbReference type="InterPro" id="IPR011335">
    <property type="entry name" value="Restrct_endonuc-II-like"/>
</dbReference>
<organism evidence="5 6">
    <name type="scientific">Actinopolyspora alba</name>
    <dbReference type="NCBI Taxonomy" id="673379"/>
    <lineage>
        <taxon>Bacteria</taxon>
        <taxon>Bacillati</taxon>
        <taxon>Actinomycetota</taxon>
        <taxon>Actinomycetes</taxon>
        <taxon>Actinopolysporales</taxon>
        <taxon>Actinopolysporaceae</taxon>
        <taxon>Actinopolyspora</taxon>
        <taxon>Actinopolyspora alba group</taxon>
    </lineage>
</organism>
<dbReference type="SUPFAM" id="SSF52980">
    <property type="entry name" value="Restriction endonuclease-like"/>
    <property type="match status" value="1"/>
</dbReference>
<reference evidence="6" key="1">
    <citation type="submission" date="2016-10" db="EMBL/GenBank/DDBJ databases">
        <authorList>
            <person name="Varghese N."/>
            <person name="Submissions S."/>
        </authorList>
    </citation>
    <scope>NUCLEOTIDE SEQUENCE [LARGE SCALE GENOMIC DNA]</scope>
    <source>
        <strain evidence="6">DSM 45004</strain>
    </source>
</reference>
<evidence type="ECO:0000313" key="5">
    <source>
        <dbReference type="EMBL" id="SFD57556.1"/>
    </source>
</evidence>
<dbReference type="Proteomes" id="UP000198716">
    <property type="component" value="Unassembled WGS sequence"/>
</dbReference>
<gene>
    <name evidence="5" type="ORF">SAMN04487819_10181</name>
</gene>
<keyword evidence="5" id="KW-0540">Nuclease</keyword>
<dbReference type="AlphaFoldDB" id="A0A1I1TG35"/>
<dbReference type="InterPro" id="IPR038726">
    <property type="entry name" value="PDDEXK_AddAB-type"/>
</dbReference>
<accession>A0A1I1TG35</accession>
<evidence type="ECO:0000313" key="6">
    <source>
        <dbReference type="Proteomes" id="UP000198716"/>
    </source>
</evidence>
<dbReference type="GO" id="GO:0004527">
    <property type="term" value="F:exonuclease activity"/>
    <property type="evidence" value="ECO:0007669"/>
    <property type="project" value="UniProtKB-KW"/>
</dbReference>
<dbReference type="EMBL" id="FOMZ01000001">
    <property type="protein sequence ID" value="SFD57556.1"/>
    <property type="molecule type" value="Genomic_DNA"/>
</dbReference>
<dbReference type="GO" id="GO:0006281">
    <property type="term" value="P:DNA repair"/>
    <property type="evidence" value="ECO:0007669"/>
    <property type="project" value="UniProtKB-KW"/>
</dbReference>
<evidence type="ECO:0000256" key="1">
    <source>
        <dbReference type="ARBA" id="ARBA00022763"/>
    </source>
</evidence>
<keyword evidence="3" id="KW-0234">DNA repair</keyword>
<dbReference type="Gene3D" id="3.90.320.10">
    <property type="match status" value="1"/>
</dbReference>
<keyword evidence="5" id="KW-0378">Hydrolase</keyword>
<sequence>MTTERLRSVEPVQGQLAFDGIPERLVRVTPAKLTTWSSCPRRYRFAYVDRPQPPRGPAMAHTTLGAVLHNALRAYYELSSEQRTAARLRELVNRYWKSDGFAGAEQSADYLARALDWLSDYVERDRVRREPVGVEKWVSATVGTIIVQGRVDRIDERDGELVIVDYKAGRKPPDVDAARNSLPLALYALATRRMLHTPCPQVELHHLRTSEIVTWRHTADSLAEHRQRAERLARESRDAATSVAEGADPDRVFPARPGAQCAGCEFRRHCPEGTRAVPETEPWALLGE</sequence>
<name>A0A1I1TG35_9ACTN</name>
<keyword evidence="1" id="KW-0227">DNA damage</keyword>
<keyword evidence="5" id="KW-0269">Exonuclease</keyword>
<keyword evidence="6" id="KW-1185">Reference proteome</keyword>
<evidence type="ECO:0000256" key="3">
    <source>
        <dbReference type="ARBA" id="ARBA00023204"/>
    </source>
</evidence>
<keyword evidence="2" id="KW-0347">Helicase</keyword>
<dbReference type="InterPro" id="IPR011604">
    <property type="entry name" value="PDDEXK-like_dom_sf"/>
</dbReference>
<keyword evidence="2" id="KW-0547">Nucleotide-binding</keyword>
<proteinExistence type="predicted"/>
<dbReference type="Pfam" id="PF12705">
    <property type="entry name" value="PDDEXK_1"/>
    <property type="match status" value="1"/>
</dbReference>